<accession>W5ML15</accession>
<dbReference type="STRING" id="7918.ENSLOCP00000009074"/>
<dbReference type="Proteomes" id="UP000018468">
    <property type="component" value="Linkage group LG26"/>
</dbReference>
<dbReference type="InterPro" id="IPR001304">
    <property type="entry name" value="C-type_lectin-like"/>
</dbReference>
<dbReference type="Pfam" id="PF00059">
    <property type="entry name" value="Lectin_C"/>
    <property type="match status" value="1"/>
</dbReference>
<keyword evidence="3" id="KW-0472">Membrane</keyword>
<evidence type="ECO:0000256" key="2">
    <source>
        <dbReference type="ARBA" id="ARBA00023157"/>
    </source>
</evidence>
<dbReference type="PROSITE" id="PS50041">
    <property type="entry name" value="C_TYPE_LECTIN_2"/>
    <property type="match status" value="1"/>
</dbReference>
<dbReference type="Ensembl" id="ENSLOCT00000009085.1">
    <property type="protein sequence ID" value="ENSLOCP00000009074.1"/>
    <property type="gene ID" value="ENSLOCG00000007477.1"/>
</dbReference>
<evidence type="ECO:0000256" key="3">
    <source>
        <dbReference type="SAM" id="Phobius"/>
    </source>
</evidence>
<dbReference type="PANTHER" id="PTHR46746">
    <property type="entry name" value="KILLER CELL LECTIN-LIKE RECEPTOR SUBFAMILY F MEMBER 2"/>
    <property type="match status" value="1"/>
</dbReference>
<feature type="domain" description="C-type lectin" evidence="4">
    <location>
        <begin position="160"/>
        <end position="279"/>
    </location>
</feature>
<dbReference type="HOGENOM" id="CLU_049894_7_0_1"/>
<keyword evidence="6" id="KW-1185">Reference proteome</keyword>
<dbReference type="GO" id="GO:0030246">
    <property type="term" value="F:carbohydrate binding"/>
    <property type="evidence" value="ECO:0000318"/>
    <property type="project" value="GO_Central"/>
</dbReference>
<dbReference type="InParanoid" id="W5ML15"/>
<dbReference type="PROSITE" id="PS00615">
    <property type="entry name" value="C_TYPE_LECTIN_1"/>
    <property type="match status" value="1"/>
</dbReference>
<evidence type="ECO:0000313" key="6">
    <source>
        <dbReference type="Proteomes" id="UP000018468"/>
    </source>
</evidence>
<keyword evidence="3" id="KW-0812">Transmembrane</keyword>
<organism evidence="5 6">
    <name type="scientific">Lepisosteus oculatus</name>
    <name type="common">Spotted gar</name>
    <dbReference type="NCBI Taxonomy" id="7918"/>
    <lineage>
        <taxon>Eukaryota</taxon>
        <taxon>Metazoa</taxon>
        <taxon>Chordata</taxon>
        <taxon>Craniata</taxon>
        <taxon>Vertebrata</taxon>
        <taxon>Euteleostomi</taxon>
        <taxon>Actinopterygii</taxon>
        <taxon>Neopterygii</taxon>
        <taxon>Holostei</taxon>
        <taxon>Semionotiformes</taxon>
        <taxon>Lepisosteidae</taxon>
        <taxon>Lepisosteus</taxon>
    </lineage>
</organism>
<evidence type="ECO:0000256" key="1">
    <source>
        <dbReference type="ARBA" id="ARBA00022734"/>
    </source>
</evidence>
<dbReference type="SUPFAM" id="SSF56436">
    <property type="entry name" value="C-type lectin-like"/>
    <property type="match status" value="1"/>
</dbReference>
<dbReference type="AlphaFoldDB" id="W5ML15"/>
<keyword evidence="2" id="KW-1015">Disulfide bond</keyword>
<dbReference type="OMA" id="KLPWICA"/>
<reference evidence="5" key="3">
    <citation type="submission" date="2025-09" db="UniProtKB">
        <authorList>
            <consortium name="Ensembl"/>
        </authorList>
    </citation>
    <scope>IDENTIFICATION</scope>
</reference>
<dbReference type="GeneTree" id="ENSGT01030000234575"/>
<dbReference type="GO" id="GO:0009897">
    <property type="term" value="C:external side of plasma membrane"/>
    <property type="evidence" value="ECO:0000318"/>
    <property type="project" value="GO_Central"/>
</dbReference>
<protein>
    <submittedName>
        <fullName evidence="5">C-type lectin domain family 4 member E-like</fullName>
    </submittedName>
</protein>
<reference evidence="6" key="1">
    <citation type="submission" date="2011-12" db="EMBL/GenBank/DDBJ databases">
        <title>The Draft Genome of Lepisosteus oculatus.</title>
        <authorList>
            <consortium name="The Broad Institute Genome Assembly &amp; Analysis Group"/>
            <consortium name="Computational R&amp;D Group"/>
            <consortium name="and Sequencing Platform"/>
            <person name="Di Palma F."/>
            <person name="Alfoldi J."/>
            <person name="Johnson J."/>
            <person name="Berlin A."/>
            <person name="Gnerre S."/>
            <person name="Jaffe D."/>
            <person name="MacCallum I."/>
            <person name="Young S."/>
            <person name="Walker B.J."/>
            <person name="Lander E.S."/>
            <person name="Lindblad-Toh K."/>
        </authorList>
    </citation>
    <scope>NUCLEOTIDE SEQUENCE [LARGE SCALE GENOMIC DNA]</scope>
</reference>
<evidence type="ECO:0000313" key="5">
    <source>
        <dbReference type="Ensembl" id="ENSLOCP00000009074.1"/>
    </source>
</evidence>
<dbReference type="GeneID" id="102686993"/>
<dbReference type="GO" id="GO:0038187">
    <property type="term" value="F:pattern recognition receptor activity"/>
    <property type="evidence" value="ECO:0000318"/>
    <property type="project" value="GO_Central"/>
</dbReference>
<feature type="transmembrane region" description="Helical" evidence="3">
    <location>
        <begin position="54"/>
        <end position="73"/>
    </location>
</feature>
<dbReference type="PANTHER" id="PTHR46746:SF9">
    <property type="entry name" value="CD209 ANTIGEN-LIKE PROTEIN C-LIKE"/>
    <property type="match status" value="1"/>
</dbReference>
<keyword evidence="1" id="KW-0430">Lectin</keyword>
<dbReference type="GO" id="GO:0006955">
    <property type="term" value="P:immune response"/>
    <property type="evidence" value="ECO:0000318"/>
    <property type="project" value="GO_Central"/>
</dbReference>
<proteinExistence type="predicted"/>
<sequence length="287" mass="32969">MESEGFYTDLVYPKENVYDTIDIGKTVHRNPESQQTGVVESDVRPRPYRLPTTCLGLMCAVLLTVIIALSVYYNVFSHSVSATDLLSDTLVQHTVNHSNLAAFNKEFKEGENSIGSKAIELNKILQAFSDSFPVILEYCPVNSETQMRRCSPCPKNWLQHNEKCYFFSSETMNWVNSRSYCSSMGVRLVIIGSVQEQAFIWKMVKKSKKDFWIGLRNVCKKRGWRWVNENRLQRYVYWKPGQPYNGEQRRSCVAAEAGVSTLNNWKNHECTDKLPWICAAEALRVPP</sequence>
<dbReference type="KEGG" id="loc:102686993"/>
<dbReference type="SMART" id="SM00034">
    <property type="entry name" value="CLECT"/>
    <property type="match status" value="1"/>
</dbReference>
<dbReference type="InterPro" id="IPR018378">
    <property type="entry name" value="C-type_lectin_CS"/>
</dbReference>
<evidence type="ECO:0000259" key="4">
    <source>
        <dbReference type="PROSITE" id="PS50041"/>
    </source>
</evidence>
<name>W5ML15_LEPOC</name>
<dbReference type="OrthoDB" id="538816at2759"/>
<dbReference type="Bgee" id="ENSLOCG00000007477">
    <property type="expression patterns" value="Expressed in heart"/>
</dbReference>
<dbReference type="InterPro" id="IPR016186">
    <property type="entry name" value="C-type_lectin-like/link_sf"/>
</dbReference>
<dbReference type="EMBL" id="AHAT01034775">
    <property type="status" value="NOT_ANNOTATED_CDS"/>
    <property type="molecule type" value="Genomic_DNA"/>
</dbReference>
<dbReference type="eggNOG" id="KOG4297">
    <property type="taxonomic scope" value="Eukaryota"/>
</dbReference>
<dbReference type="Gene3D" id="3.10.100.10">
    <property type="entry name" value="Mannose-Binding Protein A, subunit A"/>
    <property type="match status" value="1"/>
</dbReference>
<keyword evidence="3" id="KW-1133">Transmembrane helix</keyword>
<dbReference type="InterPro" id="IPR016187">
    <property type="entry name" value="CTDL_fold"/>
</dbReference>
<reference evidence="5" key="2">
    <citation type="submission" date="2025-08" db="UniProtKB">
        <authorList>
            <consortium name="Ensembl"/>
        </authorList>
    </citation>
    <scope>IDENTIFICATION</scope>
</reference>
<dbReference type="InterPro" id="IPR051379">
    <property type="entry name" value="C-type_Lectin_Receptor_IMM"/>
</dbReference>